<protein>
    <recommendedName>
        <fullName evidence="4">Peptidoglycan-binding protein, CsiV</fullName>
    </recommendedName>
</protein>
<organism evidence="2 3">
    <name type="scientific">Aliidiomarina minuta</name>
    <dbReference type="NCBI Taxonomy" id="880057"/>
    <lineage>
        <taxon>Bacteria</taxon>
        <taxon>Pseudomonadati</taxon>
        <taxon>Pseudomonadota</taxon>
        <taxon>Gammaproteobacteria</taxon>
        <taxon>Alteromonadales</taxon>
        <taxon>Idiomarinaceae</taxon>
        <taxon>Aliidiomarina</taxon>
    </lineage>
</organism>
<dbReference type="Proteomes" id="UP000288293">
    <property type="component" value="Unassembled WGS sequence"/>
</dbReference>
<name>A0A432W7F0_9GAMM</name>
<dbReference type="InterPro" id="IPR021241">
    <property type="entry name" value="CsiV"/>
</dbReference>
<dbReference type="OrthoDB" id="5566524at2"/>
<dbReference type="Pfam" id="PF10972">
    <property type="entry name" value="CsiV"/>
    <property type="match status" value="1"/>
</dbReference>
<feature type="chain" id="PRO_5019443256" description="Peptidoglycan-binding protein, CsiV" evidence="1">
    <location>
        <begin position="23"/>
        <end position="383"/>
    </location>
</feature>
<accession>A0A432W7F0</accession>
<proteinExistence type="predicted"/>
<evidence type="ECO:0000313" key="3">
    <source>
        <dbReference type="Proteomes" id="UP000288293"/>
    </source>
</evidence>
<keyword evidence="3" id="KW-1185">Reference proteome</keyword>
<reference evidence="2 3" key="1">
    <citation type="journal article" date="2011" name="Front. Microbiol.">
        <title>Genomic signatures of strain selection and enhancement in Bacillus atrophaeus var. globigii, a historical biowarfare simulant.</title>
        <authorList>
            <person name="Gibbons H.S."/>
            <person name="Broomall S.M."/>
            <person name="McNew L.A."/>
            <person name="Daligault H."/>
            <person name="Chapman C."/>
            <person name="Bruce D."/>
            <person name="Karavis M."/>
            <person name="Krepps M."/>
            <person name="McGregor P.A."/>
            <person name="Hong C."/>
            <person name="Park K.H."/>
            <person name="Akmal A."/>
            <person name="Feldman A."/>
            <person name="Lin J.S."/>
            <person name="Chang W.E."/>
            <person name="Higgs B.W."/>
            <person name="Demirev P."/>
            <person name="Lindquist J."/>
            <person name="Liem A."/>
            <person name="Fochler E."/>
            <person name="Read T.D."/>
            <person name="Tapia R."/>
            <person name="Johnson S."/>
            <person name="Bishop-Lilly K.A."/>
            <person name="Detter C."/>
            <person name="Han C."/>
            <person name="Sozhamannan S."/>
            <person name="Rosenzweig C.N."/>
            <person name="Skowronski E.W."/>
        </authorList>
    </citation>
    <scope>NUCLEOTIDE SEQUENCE [LARGE SCALE GENOMIC DNA]</scope>
    <source>
        <strain evidence="2 3">MLST1</strain>
    </source>
</reference>
<gene>
    <name evidence="2" type="ORF">CWE09_04340</name>
</gene>
<feature type="signal peptide" evidence="1">
    <location>
        <begin position="1"/>
        <end position="22"/>
    </location>
</feature>
<dbReference type="RefSeq" id="WP_126802780.1">
    <property type="nucleotide sequence ID" value="NZ_PIPL01000001.1"/>
</dbReference>
<evidence type="ECO:0008006" key="4">
    <source>
        <dbReference type="Google" id="ProtNLM"/>
    </source>
</evidence>
<keyword evidence="1" id="KW-0732">Signal</keyword>
<sequence>MKKTAYLLGSLVAFATSGVALAGSDLRWFEVEVIVFKQDSQNQADVEHFSLPVNAIPLNRMYDPLSETFSETYSGLANTLPPCEDSKYGWLPVLPSIRAEINPTRIPAPAAPQARWCREDFEHALVSNWYFPDHENMRSIPRKRSEKIVDGPGGDMHETREPFLLPADSHEMNSIRQRLESQRGKEALLHLSWRQPVVNRTQGRKVRLFGGHDFSPEFDYLGFSRSQLVSSTDTFMPTFEGNIEQQMGKLDNLLTRVDRGDFAFSKPDPNVLSLPAKPTNWPANLPEQSWEFDGLMHIYLVGNYLHIDGEFNLREEIKLPLQASTFDEQVAYELPQGMPEVPFLRAYYFKQLRRVISHETHYFDHPEFGVIVQIRRTSLSHRR</sequence>
<dbReference type="AlphaFoldDB" id="A0A432W7F0"/>
<dbReference type="EMBL" id="PIPL01000001">
    <property type="protein sequence ID" value="RUO25962.1"/>
    <property type="molecule type" value="Genomic_DNA"/>
</dbReference>
<evidence type="ECO:0000256" key="1">
    <source>
        <dbReference type="SAM" id="SignalP"/>
    </source>
</evidence>
<comment type="caution">
    <text evidence="2">The sequence shown here is derived from an EMBL/GenBank/DDBJ whole genome shotgun (WGS) entry which is preliminary data.</text>
</comment>
<evidence type="ECO:0000313" key="2">
    <source>
        <dbReference type="EMBL" id="RUO25962.1"/>
    </source>
</evidence>